<keyword evidence="2" id="KW-1185">Reference proteome</keyword>
<sequence length="153" mass="16319">MALVSKASKKSSATRIPVVVANEDAKVRDQKDISSLTPVDLVNSSSQFSCFRGEDLMMLQSSFLSSSQVLAEIPVIRRTSAYDKTSSVGWQLDEILADTACALSLSPSEGELVLSSICKVASQPFAISKSKITVCPSCTGLVFGRLLEQIVLG</sequence>
<gene>
    <name evidence="1" type="ORF">Csa_7G388350</name>
</gene>
<evidence type="ECO:0000313" key="1">
    <source>
        <dbReference type="EMBL" id="KGN44802.1"/>
    </source>
</evidence>
<reference evidence="1 2" key="1">
    <citation type="journal article" date="2009" name="Nat. Genet.">
        <title>The genome of the cucumber, Cucumis sativus L.</title>
        <authorList>
            <person name="Huang S."/>
            <person name="Li R."/>
            <person name="Zhang Z."/>
            <person name="Li L."/>
            <person name="Gu X."/>
            <person name="Fan W."/>
            <person name="Lucas W.J."/>
            <person name="Wang X."/>
            <person name="Xie B."/>
            <person name="Ni P."/>
            <person name="Ren Y."/>
            <person name="Zhu H."/>
            <person name="Li J."/>
            <person name="Lin K."/>
            <person name="Jin W."/>
            <person name="Fei Z."/>
            <person name="Li G."/>
            <person name="Staub J."/>
            <person name="Kilian A."/>
            <person name="van der Vossen E.A."/>
            <person name="Wu Y."/>
            <person name="Guo J."/>
            <person name="He J."/>
            <person name="Jia Z."/>
            <person name="Ren Y."/>
            <person name="Tian G."/>
            <person name="Lu Y."/>
            <person name="Ruan J."/>
            <person name="Qian W."/>
            <person name="Wang M."/>
            <person name="Huang Q."/>
            <person name="Li B."/>
            <person name="Xuan Z."/>
            <person name="Cao J."/>
            <person name="Asan"/>
            <person name="Wu Z."/>
            <person name="Zhang J."/>
            <person name="Cai Q."/>
            <person name="Bai Y."/>
            <person name="Zhao B."/>
            <person name="Han Y."/>
            <person name="Li Y."/>
            <person name="Li X."/>
            <person name="Wang S."/>
            <person name="Shi Q."/>
            <person name="Liu S."/>
            <person name="Cho W.K."/>
            <person name="Kim J.Y."/>
            <person name="Xu Y."/>
            <person name="Heller-Uszynska K."/>
            <person name="Miao H."/>
            <person name="Cheng Z."/>
            <person name="Zhang S."/>
            <person name="Wu J."/>
            <person name="Yang Y."/>
            <person name="Kang H."/>
            <person name="Li M."/>
            <person name="Liang H."/>
            <person name="Ren X."/>
            <person name="Shi Z."/>
            <person name="Wen M."/>
            <person name="Jian M."/>
            <person name="Yang H."/>
            <person name="Zhang G."/>
            <person name="Yang Z."/>
            <person name="Chen R."/>
            <person name="Liu S."/>
            <person name="Li J."/>
            <person name="Ma L."/>
            <person name="Liu H."/>
            <person name="Zhou Y."/>
            <person name="Zhao J."/>
            <person name="Fang X."/>
            <person name="Li G."/>
            <person name="Fang L."/>
            <person name="Li Y."/>
            <person name="Liu D."/>
            <person name="Zheng H."/>
            <person name="Zhang Y."/>
            <person name="Qin N."/>
            <person name="Li Z."/>
            <person name="Yang G."/>
            <person name="Yang S."/>
            <person name="Bolund L."/>
            <person name="Kristiansen K."/>
            <person name="Zheng H."/>
            <person name="Li S."/>
            <person name="Zhang X."/>
            <person name="Yang H."/>
            <person name="Wang J."/>
            <person name="Sun R."/>
            <person name="Zhang B."/>
            <person name="Jiang S."/>
            <person name="Wang J."/>
            <person name="Du Y."/>
            <person name="Li S."/>
        </authorList>
    </citation>
    <scope>NUCLEOTIDE SEQUENCE [LARGE SCALE GENOMIC DNA]</scope>
    <source>
        <strain evidence="2">cv. 9930</strain>
    </source>
</reference>
<dbReference type="EMBL" id="CM002928">
    <property type="protein sequence ID" value="KGN44802.1"/>
    <property type="molecule type" value="Genomic_DNA"/>
</dbReference>
<reference evidence="1 2" key="3">
    <citation type="journal article" date="2010" name="BMC Genomics">
        <title>Transcriptome sequencing and comparative analysis of cucumber flowers with different sex types.</title>
        <authorList>
            <person name="Guo S."/>
            <person name="Zheng Y."/>
            <person name="Joung J.G."/>
            <person name="Liu S."/>
            <person name="Zhang Z."/>
            <person name="Crasta O.R."/>
            <person name="Sobral B.W."/>
            <person name="Xu Y."/>
            <person name="Huang S."/>
            <person name="Fei Z."/>
        </authorList>
    </citation>
    <scope>NUCLEOTIDE SEQUENCE [LARGE SCALE GENOMIC DNA]</scope>
    <source>
        <strain evidence="2">cv. 9930</strain>
    </source>
</reference>
<evidence type="ECO:0000313" key="2">
    <source>
        <dbReference type="Proteomes" id="UP000029981"/>
    </source>
</evidence>
<accession>A0A0A0K8V1</accession>
<reference evidence="1 2" key="4">
    <citation type="journal article" date="2011" name="BMC Genomics">
        <title>RNA-Seq improves annotation of protein-coding genes in the cucumber genome.</title>
        <authorList>
            <person name="Li Z."/>
            <person name="Zhang Z."/>
            <person name="Yan P."/>
            <person name="Huang S."/>
            <person name="Fei Z."/>
            <person name="Lin K."/>
        </authorList>
    </citation>
    <scope>NUCLEOTIDE SEQUENCE [LARGE SCALE GENOMIC DNA]</scope>
    <source>
        <strain evidence="2">cv. 9930</strain>
    </source>
</reference>
<reference evidence="1 2" key="2">
    <citation type="journal article" date="2009" name="PLoS ONE">
        <title>An integrated genetic and cytogenetic map of the cucumber genome.</title>
        <authorList>
            <person name="Ren Y."/>
            <person name="Zhang Z."/>
            <person name="Liu J."/>
            <person name="Staub J.E."/>
            <person name="Han Y."/>
            <person name="Cheng Z."/>
            <person name="Li X."/>
            <person name="Lu J."/>
            <person name="Miao H."/>
            <person name="Kang H."/>
            <person name="Xie B."/>
            <person name="Gu X."/>
            <person name="Wang X."/>
            <person name="Du Y."/>
            <person name="Jin W."/>
            <person name="Huang S."/>
        </authorList>
    </citation>
    <scope>NUCLEOTIDE SEQUENCE [LARGE SCALE GENOMIC DNA]</scope>
    <source>
        <strain evidence="2">cv. 9930</strain>
    </source>
</reference>
<name>A0A0A0K8V1_CUCSA</name>
<proteinExistence type="predicted"/>
<dbReference type="Proteomes" id="UP000029981">
    <property type="component" value="Chromosome 7"/>
</dbReference>
<dbReference type="Gramene" id="KGN44802">
    <property type="protein sequence ID" value="KGN44802"/>
    <property type="gene ID" value="Csa_7G388350"/>
</dbReference>
<dbReference type="AlphaFoldDB" id="A0A0A0K8V1"/>
<organism evidence="1 2">
    <name type="scientific">Cucumis sativus</name>
    <name type="common">Cucumber</name>
    <dbReference type="NCBI Taxonomy" id="3659"/>
    <lineage>
        <taxon>Eukaryota</taxon>
        <taxon>Viridiplantae</taxon>
        <taxon>Streptophyta</taxon>
        <taxon>Embryophyta</taxon>
        <taxon>Tracheophyta</taxon>
        <taxon>Spermatophyta</taxon>
        <taxon>Magnoliopsida</taxon>
        <taxon>eudicotyledons</taxon>
        <taxon>Gunneridae</taxon>
        <taxon>Pentapetalae</taxon>
        <taxon>rosids</taxon>
        <taxon>fabids</taxon>
        <taxon>Cucurbitales</taxon>
        <taxon>Cucurbitaceae</taxon>
        <taxon>Benincaseae</taxon>
        <taxon>Cucumis</taxon>
    </lineage>
</organism>
<protein>
    <submittedName>
        <fullName evidence="1">Uncharacterized protein</fullName>
    </submittedName>
</protein>